<evidence type="ECO:0000313" key="1">
    <source>
        <dbReference type="EMBL" id="NNG22866.1"/>
    </source>
</evidence>
<comment type="caution">
    <text evidence="1">The sequence shown here is derived from an EMBL/GenBank/DDBJ whole genome shotgun (WGS) entry which is preliminary data.</text>
</comment>
<keyword evidence="2" id="KW-1185">Reference proteome</keyword>
<sequence length="123" mass="13164">MNLMHEVASVATLQGSGSISVRLVDVSVGRISFVSSEKLESGPSDQLSMRFTLPGDPRLHFAMVQLSGAVTHEPTATSYEAEFVRTDPKTVDHIMAFLDSSGTGKDRSQYSVAFQTPSANIGS</sequence>
<evidence type="ECO:0000313" key="2">
    <source>
        <dbReference type="Proteomes" id="UP000533905"/>
    </source>
</evidence>
<protein>
    <recommendedName>
        <fullName evidence="3">PilZ domain-containing protein</fullName>
    </recommendedName>
</protein>
<proteinExistence type="predicted"/>
<organism evidence="1 2">
    <name type="scientific">Telluria aromaticivorans</name>
    <dbReference type="NCBI Taxonomy" id="2725995"/>
    <lineage>
        <taxon>Bacteria</taxon>
        <taxon>Pseudomonadati</taxon>
        <taxon>Pseudomonadota</taxon>
        <taxon>Betaproteobacteria</taxon>
        <taxon>Burkholderiales</taxon>
        <taxon>Oxalobacteraceae</taxon>
        <taxon>Telluria group</taxon>
        <taxon>Telluria</taxon>
    </lineage>
</organism>
<reference evidence="1 2" key="1">
    <citation type="submission" date="2020-04" db="EMBL/GenBank/DDBJ databases">
        <title>Massilia sp. nov., a cold adapted bacteria isolated from Arctic soil.</title>
        <authorList>
            <person name="Son J."/>
            <person name="Ka J.-O."/>
        </authorList>
    </citation>
    <scope>NUCLEOTIDE SEQUENCE [LARGE SCALE GENOMIC DNA]</scope>
    <source>
        <strain evidence="1 2">ML15P13</strain>
    </source>
</reference>
<name>A0A7Y2JXS4_9BURK</name>
<dbReference type="RefSeq" id="WP_171082785.1">
    <property type="nucleotide sequence ID" value="NZ_JABAIV010000002.1"/>
</dbReference>
<accession>A0A7Y2JXS4</accession>
<gene>
    <name evidence="1" type="ORF">HGB41_07605</name>
</gene>
<dbReference type="Proteomes" id="UP000533905">
    <property type="component" value="Unassembled WGS sequence"/>
</dbReference>
<dbReference type="EMBL" id="JABAIV010000002">
    <property type="protein sequence ID" value="NNG22866.1"/>
    <property type="molecule type" value="Genomic_DNA"/>
</dbReference>
<evidence type="ECO:0008006" key="3">
    <source>
        <dbReference type="Google" id="ProtNLM"/>
    </source>
</evidence>
<dbReference type="AlphaFoldDB" id="A0A7Y2JXS4"/>